<reference evidence="1" key="1">
    <citation type="submission" date="2020-06" db="EMBL/GenBank/DDBJ databases">
        <authorList>
            <consortium name="Plant Systems Biology data submission"/>
        </authorList>
    </citation>
    <scope>NUCLEOTIDE SEQUENCE</scope>
    <source>
        <strain evidence="1">D6</strain>
    </source>
</reference>
<protein>
    <submittedName>
        <fullName evidence="1">Uncharacterized protein</fullName>
    </submittedName>
</protein>
<evidence type="ECO:0000313" key="1">
    <source>
        <dbReference type="EMBL" id="CAB9521301.1"/>
    </source>
</evidence>
<dbReference type="EMBL" id="CAICTM010001180">
    <property type="protein sequence ID" value="CAB9521301.1"/>
    <property type="molecule type" value="Genomic_DNA"/>
</dbReference>
<dbReference type="AlphaFoldDB" id="A0A9N8EH41"/>
<name>A0A9N8EH41_9STRA</name>
<proteinExistence type="predicted"/>
<comment type="caution">
    <text evidence="1">The sequence shown here is derived from an EMBL/GenBank/DDBJ whole genome shotgun (WGS) entry which is preliminary data.</text>
</comment>
<dbReference type="Proteomes" id="UP001153069">
    <property type="component" value="Unassembled WGS sequence"/>
</dbReference>
<organism evidence="1 2">
    <name type="scientific">Seminavis robusta</name>
    <dbReference type="NCBI Taxonomy" id="568900"/>
    <lineage>
        <taxon>Eukaryota</taxon>
        <taxon>Sar</taxon>
        <taxon>Stramenopiles</taxon>
        <taxon>Ochrophyta</taxon>
        <taxon>Bacillariophyta</taxon>
        <taxon>Bacillariophyceae</taxon>
        <taxon>Bacillariophycidae</taxon>
        <taxon>Naviculales</taxon>
        <taxon>Naviculaceae</taxon>
        <taxon>Seminavis</taxon>
    </lineage>
</organism>
<sequence>MRTDPEVLARSDKMQPAGVRKGKIVDLLCEFGPSNLNRCLLCHAMVVGSSLHCLVDLGANNLEPNVRKSNRIKEGRVVRLPATIGDHKYSIEVLQAHVSKVGLRRKHFRSLTGQIPETDLTVEAFYNVGGWLGCPV</sequence>
<evidence type="ECO:0000313" key="2">
    <source>
        <dbReference type="Proteomes" id="UP001153069"/>
    </source>
</evidence>
<gene>
    <name evidence="1" type="ORF">SEMRO_1182_G250000.1</name>
</gene>
<accession>A0A9N8EH41</accession>
<keyword evidence="2" id="KW-1185">Reference proteome</keyword>